<evidence type="ECO:0000313" key="2">
    <source>
        <dbReference type="EMBL" id="MFD1465842.1"/>
    </source>
</evidence>
<dbReference type="PROSITE" id="PS50005">
    <property type="entry name" value="TPR"/>
    <property type="match status" value="1"/>
</dbReference>
<keyword evidence="3" id="KW-1185">Reference proteome</keyword>
<comment type="caution">
    <text evidence="2">The sequence shown here is derived from an EMBL/GenBank/DDBJ whole genome shotgun (WGS) entry which is preliminary data.</text>
</comment>
<reference evidence="3" key="1">
    <citation type="journal article" date="2019" name="Int. J. Syst. Evol. Microbiol.">
        <title>The Global Catalogue of Microorganisms (GCM) 10K type strain sequencing project: providing services to taxonomists for standard genome sequencing and annotation.</title>
        <authorList>
            <consortium name="The Broad Institute Genomics Platform"/>
            <consortium name="The Broad Institute Genome Sequencing Center for Infectious Disease"/>
            <person name="Wu L."/>
            <person name="Ma J."/>
        </authorList>
    </citation>
    <scope>NUCLEOTIDE SEQUENCE [LARGE SCALE GENOMIC DNA]</scope>
    <source>
        <strain evidence="3">CCM 8951</strain>
    </source>
</reference>
<keyword evidence="1" id="KW-0802">TPR repeat</keyword>
<gene>
    <name evidence="2" type="ORF">ACFQ4L_07185</name>
</gene>
<proteinExistence type="predicted"/>
<evidence type="ECO:0000256" key="1">
    <source>
        <dbReference type="PROSITE-ProRule" id="PRU00339"/>
    </source>
</evidence>
<feature type="repeat" description="TPR" evidence="1">
    <location>
        <begin position="11"/>
        <end position="44"/>
    </location>
</feature>
<dbReference type="InterPro" id="IPR011990">
    <property type="entry name" value="TPR-like_helical_dom_sf"/>
</dbReference>
<dbReference type="InterPro" id="IPR019734">
    <property type="entry name" value="TPR_rpt"/>
</dbReference>
<evidence type="ECO:0008006" key="4">
    <source>
        <dbReference type="Google" id="ProtNLM"/>
    </source>
</evidence>
<evidence type="ECO:0000313" key="3">
    <source>
        <dbReference type="Proteomes" id="UP001597244"/>
    </source>
</evidence>
<protein>
    <recommendedName>
        <fullName evidence="4">Tetratricopeptide repeat protein</fullName>
    </recommendedName>
</protein>
<name>A0ABW4DME8_9LACO</name>
<sequence>MKKVAEFPETVKSLVALAKEAVAKQDFDQAMRYYQRTLQLDPPFDVVQDYLQLLLQVKDLDEARSLLADFGGLFIANGRLIYYWQALLQVDDYLGFDQSLDWLKRQDYRLDQSEQAQWTELQQQMMLVQFTSEKLAKLTADLLLATTTEDGNWHQALQALKLLTPVAYLQVVEPSLVSANLNIAARVTILNEISQFSQVPELKIWWRGELRSVVANELVPLQSVELFQELIQSLEQYAQSHKIDQAQQQFVFSNITTYVWLTYPFCQTELTPIDIWREFLFSGQIPGNTSFEQRDQIQFWQEEEQKMLKQLNS</sequence>
<dbReference type="Proteomes" id="UP001597244">
    <property type="component" value="Unassembled WGS sequence"/>
</dbReference>
<dbReference type="EMBL" id="JBHTOF010000086">
    <property type="protein sequence ID" value="MFD1465842.1"/>
    <property type="molecule type" value="Genomic_DNA"/>
</dbReference>
<accession>A0ABW4DME8</accession>
<dbReference type="SUPFAM" id="SSF48452">
    <property type="entry name" value="TPR-like"/>
    <property type="match status" value="1"/>
</dbReference>
<organism evidence="2 3">
    <name type="scientific">Lapidilactobacillus mulanensis</name>
    <dbReference type="NCBI Taxonomy" id="2485999"/>
    <lineage>
        <taxon>Bacteria</taxon>
        <taxon>Bacillati</taxon>
        <taxon>Bacillota</taxon>
        <taxon>Bacilli</taxon>
        <taxon>Lactobacillales</taxon>
        <taxon>Lactobacillaceae</taxon>
        <taxon>Lapidilactobacillus</taxon>
    </lineage>
</organism>